<name>A0A6B3NNK4_9CYAN</name>
<proteinExistence type="predicted"/>
<organism evidence="1">
    <name type="scientific">Symploca sp. SIO1C4</name>
    <dbReference type="NCBI Taxonomy" id="2607765"/>
    <lineage>
        <taxon>Bacteria</taxon>
        <taxon>Bacillati</taxon>
        <taxon>Cyanobacteriota</taxon>
        <taxon>Cyanophyceae</taxon>
        <taxon>Coleofasciculales</taxon>
        <taxon>Coleofasciculaceae</taxon>
        <taxon>Symploca</taxon>
    </lineage>
</organism>
<sequence>MSEPVVGEFFRLIPQTNNSVHWTLLAQAEVLDKQLQLFNKRLIKRWNKSEVFRFTPFVAFSTQQIAVQAFNVERLPLSRWRCQLSLEVYHSDIAVGSESGFFLRLSLERYTETEGSVVSIFRNSTGLGHHNFDLGRFYEIATNKEVSAPEVIRSGLDEIVCKFYSQSPLVNHSIKVVVFRLDKSS</sequence>
<dbReference type="AlphaFoldDB" id="A0A6B3NNK4"/>
<dbReference type="EMBL" id="JAAHFQ010000647">
    <property type="protein sequence ID" value="NER30808.1"/>
    <property type="molecule type" value="Genomic_DNA"/>
</dbReference>
<protein>
    <submittedName>
        <fullName evidence="1">Uncharacterized protein</fullName>
    </submittedName>
</protein>
<gene>
    <name evidence="1" type="ORF">F6J89_25120</name>
</gene>
<evidence type="ECO:0000313" key="1">
    <source>
        <dbReference type="EMBL" id="NER30808.1"/>
    </source>
</evidence>
<accession>A0A6B3NNK4</accession>
<comment type="caution">
    <text evidence="1">The sequence shown here is derived from an EMBL/GenBank/DDBJ whole genome shotgun (WGS) entry which is preliminary data.</text>
</comment>
<reference evidence="1" key="1">
    <citation type="submission" date="2019-11" db="EMBL/GenBank/DDBJ databases">
        <title>Genomic insights into an expanded diversity of filamentous marine cyanobacteria reveals the extraordinary biosynthetic potential of Moorea and Okeania.</title>
        <authorList>
            <person name="Ferreira Leao T."/>
            <person name="Wang M."/>
            <person name="Moss N."/>
            <person name="Da Silva R."/>
            <person name="Sanders J."/>
            <person name="Nurk S."/>
            <person name="Gurevich A."/>
            <person name="Humphrey G."/>
            <person name="Reher R."/>
            <person name="Zhu Q."/>
            <person name="Belda-Ferre P."/>
            <person name="Glukhov E."/>
            <person name="Rex R."/>
            <person name="Dorrestein P.C."/>
            <person name="Knight R."/>
            <person name="Pevzner P."/>
            <person name="Gerwick W.H."/>
            <person name="Gerwick L."/>
        </authorList>
    </citation>
    <scope>NUCLEOTIDE SEQUENCE</scope>
    <source>
        <strain evidence="1">SIO1C4</strain>
    </source>
</reference>